<dbReference type="CDD" id="cd04182">
    <property type="entry name" value="GT_2_like_f"/>
    <property type="match status" value="1"/>
</dbReference>
<accession>A0A1H8EIF7</accession>
<keyword evidence="1" id="KW-0460">Magnesium</keyword>
<dbReference type="RefSeq" id="WP_090610409.1">
    <property type="nucleotide sequence ID" value="NZ_CP067127.1"/>
</dbReference>
<gene>
    <name evidence="3" type="ORF">SAMN04489859_100299</name>
</gene>
<dbReference type="PANTHER" id="PTHR43777:SF1">
    <property type="entry name" value="MOLYBDENUM COFACTOR CYTIDYLYLTRANSFERASE"/>
    <property type="match status" value="1"/>
</dbReference>
<keyword evidence="3" id="KW-0808">Transferase</keyword>
<protein>
    <submittedName>
        <fullName evidence="3">Molybdenum cofactor cytidylyltransferase</fullName>
    </submittedName>
</protein>
<dbReference type="Gene3D" id="3.90.550.10">
    <property type="entry name" value="Spore Coat Polysaccharide Biosynthesis Protein SpsA, Chain A"/>
    <property type="match status" value="1"/>
</dbReference>
<keyword evidence="3" id="KW-0548">Nucleotidyltransferase</keyword>
<dbReference type="InterPro" id="IPR025877">
    <property type="entry name" value="MobA-like_NTP_Trfase"/>
</dbReference>
<dbReference type="STRING" id="34002.SAMN04489859_100299"/>
<dbReference type="SUPFAM" id="SSF53448">
    <property type="entry name" value="Nucleotide-diphospho-sugar transferases"/>
    <property type="match status" value="1"/>
</dbReference>
<dbReference type="PANTHER" id="PTHR43777">
    <property type="entry name" value="MOLYBDENUM COFACTOR CYTIDYLYLTRANSFERASE"/>
    <property type="match status" value="1"/>
</dbReference>
<dbReference type="EMBL" id="FODE01000002">
    <property type="protein sequence ID" value="SEN19253.1"/>
    <property type="molecule type" value="Genomic_DNA"/>
</dbReference>
<dbReference type="Pfam" id="PF12804">
    <property type="entry name" value="NTP_transf_3"/>
    <property type="match status" value="1"/>
</dbReference>
<sequence>MPDPKISIGSVILAAGQARRMGPGGSHKLLAEFDGTPLIRRTAETVLSASVLPAVVVTGHRRREIEDALRGLDLRLRFNAGYGSGMGSSLACGFRDEGLRDRDGVLVMLGDMPAITPDHVERLVTAFCRHGGSAVVRASSDGHPGNPVIIPKALHDLMRNLSGDHGARSLIRQSALPVVDIDIGPAALLDVDTVEAVKQAGGILKG</sequence>
<keyword evidence="4" id="KW-1185">Reference proteome</keyword>
<dbReference type="InterPro" id="IPR029044">
    <property type="entry name" value="Nucleotide-diphossugar_trans"/>
</dbReference>
<reference evidence="3 4" key="1">
    <citation type="submission" date="2016-10" db="EMBL/GenBank/DDBJ databases">
        <authorList>
            <person name="de Groot N.N."/>
        </authorList>
    </citation>
    <scope>NUCLEOTIDE SEQUENCE [LARGE SCALE GENOMIC DNA]</scope>
    <source>
        <strain evidence="3 4">DSM 8512</strain>
    </source>
</reference>
<name>A0A1H8EIF7_9RHOB</name>
<proteinExistence type="predicted"/>
<feature type="domain" description="MobA-like NTP transferase" evidence="2">
    <location>
        <begin position="11"/>
        <end position="174"/>
    </location>
</feature>
<evidence type="ECO:0000256" key="1">
    <source>
        <dbReference type="ARBA" id="ARBA00022842"/>
    </source>
</evidence>
<organism evidence="3 4">
    <name type="scientific">Paracoccus alcaliphilus</name>
    <dbReference type="NCBI Taxonomy" id="34002"/>
    <lineage>
        <taxon>Bacteria</taxon>
        <taxon>Pseudomonadati</taxon>
        <taxon>Pseudomonadota</taxon>
        <taxon>Alphaproteobacteria</taxon>
        <taxon>Rhodobacterales</taxon>
        <taxon>Paracoccaceae</taxon>
        <taxon>Paracoccus</taxon>
    </lineage>
</organism>
<dbReference type="OrthoDB" id="9779263at2"/>
<evidence type="ECO:0000313" key="3">
    <source>
        <dbReference type="EMBL" id="SEN19253.1"/>
    </source>
</evidence>
<dbReference type="AlphaFoldDB" id="A0A1H8EIF7"/>
<dbReference type="Proteomes" id="UP000199054">
    <property type="component" value="Unassembled WGS sequence"/>
</dbReference>
<evidence type="ECO:0000313" key="4">
    <source>
        <dbReference type="Proteomes" id="UP000199054"/>
    </source>
</evidence>
<dbReference type="GO" id="GO:0016779">
    <property type="term" value="F:nucleotidyltransferase activity"/>
    <property type="evidence" value="ECO:0007669"/>
    <property type="project" value="UniProtKB-KW"/>
</dbReference>
<evidence type="ECO:0000259" key="2">
    <source>
        <dbReference type="Pfam" id="PF12804"/>
    </source>
</evidence>